<organism evidence="2">
    <name type="scientific">Escherichia albertii</name>
    <dbReference type="NCBI Taxonomy" id="208962"/>
    <lineage>
        <taxon>Bacteria</taxon>
        <taxon>Pseudomonadati</taxon>
        <taxon>Pseudomonadota</taxon>
        <taxon>Gammaproteobacteria</taxon>
        <taxon>Enterobacterales</taxon>
        <taxon>Enterobacteriaceae</taxon>
        <taxon>Escherichia</taxon>
    </lineage>
</organism>
<evidence type="ECO:0000313" key="2">
    <source>
        <dbReference type="EMBL" id="BBM62700.1"/>
    </source>
</evidence>
<dbReference type="GO" id="GO:0016758">
    <property type="term" value="F:hexosyltransferase activity"/>
    <property type="evidence" value="ECO:0007669"/>
    <property type="project" value="UniProtKB-ARBA"/>
</dbReference>
<dbReference type="PANTHER" id="PTHR22916">
    <property type="entry name" value="GLYCOSYLTRANSFERASE"/>
    <property type="match status" value="1"/>
</dbReference>
<protein>
    <submittedName>
        <fullName evidence="2">Predicted glycosyltransferase</fullName>
    </submittedName>
</protein>
<dbReference type="SUPFAM" id="SSF53448">
    <property type="entry name" value="Nucleotide-diphospho-sugar transferases"/>
    <property type="match status" value="1"/>
</dbReference>
<keyword evidence="2" id="KW-0808">Transferase</keyword>
<dbReference type="InterPro" id="IPR029044">
    <property type="entry name" value="Nucleotide-diphossugar_trans"/>
</dbReference>
<proteinExistence type="predicted"/>
<accession>A0A5A4U7U2</accession>
<dbReference type="Gene3D" id="3.90.550.10">
    <property type="entry name" value="Spore Coat Polysaccharide Biosynthesis Protein SpsA, Chain A"/>
    <property type="match status" value="1"/>
</dbReference>
<evidence type="ECO:0000259" key="1">
    <source>
        <dbReference type="Pfam" id="PF00535"/>
    </source>
</evidence>
<name>A0A5A4U7U2_ESCAL</name>
<dbReference type="AlphaFoldDB" id="A0A5A4U7U2"/>
<dbReference type="PANTHER" id="PTHR22916:SF3">
    <property type="entry name" value="UDP-GLCNAC:BETAGAL BETA-1,3-N-ACETYLGLUCOSAMINYLTRANSFERASE-LIKE PROTEIN 1"/>
    <property type="match status" value="1"/>
</dbReference>
<dbReference type="Pfam" id="PF00535">
    <property type="entry name" value="Glycos_transf_2"/>
    <property type="match status" value="1"/>
</dbReference>
<sequence length="256" mass="30006">MVNKMDESKISIITPSYNSSEWIEQTYLSIKSQSYSNWEWLVTDDFSCDDTVALLKKIRAQDPRVKVFQNEKNLGAAVSRNNSLCYAEGEFVAFIDSDDLWYPMKLQTQIEFMKENNINFSFTPYELIDKNGVKLHHSVDTHNIQYVTYYDMLRKKATLGCSTVMLRTSAFDDISMPLIRTGQDYALWLRLLKSGEKAYKLDQILTQYRILPTSISRNKIKKAKRQWAIYREIEALSLTESLECFCFYAYRAVFRK</sequence>
<dbReference type="EMBL" id="LC494331">
    <property type="protein sequence ID" value="BBM62700.1"/>
    <property type="molecule type" value="Genomic_DNA"/>
</dbReference>
<dbReference type="InterPro" id="IPR001173">
    <property type="entry name" value="Glyco_trans_2-like"/>
</dbReference>
<reference evidence="2" key="1">
    <citation type="submission" date="2019-07" db="EMBL/GenBank/DDBJ databases">
        <title>Overview of O-antigen diversity of Escherichia albertii, an emerging enteropathogen; genetic structure, serology, and development of O-genotyping method.</title>
        <authorList>
            <person name="Ooka T."/>
            <person name="Seto K."/>
            <person name="Ogura Y."/>
            <person name="Iguchi A."/>
            <person name="Imura N."/>
            <person name="Honda M."/>
            <person name="Etoh Y."/>
            <person name="Ikeda T."/>
            <person name="Sugitani W."/>
            <person name="Konno T."/>
            <person name="Kawano K."/>
            <person name="Kudo Y."/>
            <person name="Murakami K."/>
            <person name="Hayashi T."/>
            <person name="Nishi J."/>
        </authorList>
    </citation>
    <scope>NUCLEOTIDE SEQUENCE</scope>
    <source>
        <strain evidence="2">G-3-3al</strain>
    </source>
</reference>
<feature type="domain" description="Glycosyltransferase 2-like" evidence="1">
    <location>
        <begin position="11"/>
        <end position="172"/>
    </location>
</feature>